<sequence length="103" mass="12015">METLDFNLINQILESQFGWAVLCILLGGFILKKVYQKNEQNETKIITLYDANETKAQQREDKLMEHLERSNESQERTAKSLEGINDSLQSLEKRVEKIEEKTP</sequence>
<dbReference type="OrthoDB" id="2738769at2"/>
<evidence type="ECO:0000313" key="4">
    <source>
        <dbReference type="Proteomes" id="UP000013911"/>
    </source>
</evidence>
<name>R7ZDC5_LYSSH</name>
<feature type="compositionally biased region" description="Basic and acidic residues" evidence="1">
    <location>
        <begin position="91"/>
        <end position="103"/>
    </location>
</feature>
<feature type="transmembrane region" description="Helical" evidence="2">
    <location>
        <begin position="12"/>
        <end position="31"/>
    </location>
</feature>
<comment type="caution">
    <text evidence="3">The sequence shown here is derived from an EMBL/GenBank/DDBJ whole genome shotgun (WGS) entry which is preliminary data.</text>
</comment>
<feature type="region of interest" description="Disordered" evidence="1">
    <location>
        <begin position="65"/>
        <end position="103"/>
    </location>
</feature>
<keyword evidence="2" id="KW-0472">Membrane</keyword>
<evidence type="ECO:0000256" key="1">
    <source>
        <dbReference type="SAM" id="MobiDB-lite"/>
    </source>
</evidence>
<dbReference type="HOGENOM" id="CLU_2260335_0_0_9"/>
<keyword evidence="2" id="KW-0812">Transmembrane</keyword>
<dbReference type="eggNOG" id="ENOG5030C8V">
    <property type="taxonomic scope" value="Bacteria"/>
</dbReference>
<keyword evidence="2" id="KW-1133">Transmembrane helix</keyword>
<evidence type="ECO:0000313" key="3">
    <source>
        <dbReference type="EMBL" id="EON72135.1"/>
    </source>
</evidence>
<reference evidence="3 4" key="1">
    <citation type="submission" date="2013-04" db="EMBL/GenBank/DDBJ databases">
        <title>Draft genome of the heavy metal tolerant bacterium Lysinibacillus sphaericus strain OT4b.31.</title>
        <authorList>
            <person name="Pena-Montenegro T.D."/>
            <person name="Dussan J."/>
        </authorList>
    </citation>
    <scope>NUCLEOTIDE SEQUENCE [LARGE SCALE GENOMIC DNA]</scope>
    <source>
        <strain evidence="3 4">OT4b.31</strain>
    </source>
</reference>
<gene>
    <name evidence="3" type="ORF">H131_12653</name>
</gene>
<organism evidence="3 4">
    <name type="scientific">Lysinibacillus sphaericus OT4b.31</name>
    <dbReference type="NCBI Taxonomy" id="1285586"/>
    <lineage>
        <taxon>Bacteria</taxon>
        <taxon>Bacillati</taxon>
        <taxon>Bacillota</taxon>
        <taxon>Bacilli</taxon>
        <taxon>Bacillales</taxon>
        <taxon>Bacillaceae</taxon>
        <taxon>Lysinibacillus</taxon>
    </lineage>
</organism>
<evidence type="ECO:0000256" key="2">
    <source>
        <dbReference type="SAM" id="Phobius"/>
    </source>
</evidence>
<proteinExistence type="predicted"/>
<dbReference type="PATRIC" id="fig|1285586.5.peg.2582"/>
<dbReference type="AlphaFoldDB" id="R7ZDC5"/>
<dbReference type="Proteomes" id="UP000013911">
    <property type="component" value="Unassembled WGS sequence"/>
</dbReference>
<dbReference type="RefSeq" id="WP_010859467.1">
    <property type="nucleotide sequence ID" value="NZ_KB933398.1"/>
</dbReference>
<feature type="compositionally biased region" description="Basic and acidic residues" evidence="1">
    <location>
        <begin position="65"/>
        <end position="79"/>
    </location>
</feature>
<dbReference type="EMBL" id="AQPX01000019">
    <property type="protein sequence ID" value="EON72135.1"/>
    <property type="molecule type" value="Genomic_DNA"/>
</dbReference>
<accession>R7ZDC5</accession>
<protein>
    <submittedName>
        <fullName evidence="3">Uncharacterized protein</fullName>
    </submittedName>
</protein>